<evidence type="ECO:0000313" key="3">
    <source>
        <dbReference type="Proteomes" id="UP000295511"/>
    </source>
</evidence>
<dbReference type="Gene3D" id="3.60.15.10">
    <property type="entry name" value="Ribonuclease Z/Hydroxyacylglutathione hydrolase-like"/>
    <property type="match status" value="1"/>
</dbReference>
<evidence type="ECO:0000313" key="2">
    <source>
        <dbReference type="EMBL" id="TDF94299.1"/>
    </source>
</evidence>
<dbReference type="PANTHER" id="PTHR43717:SF1">
    <property type="entry name" value="ANAEROBIC NITRIC OXIDE REDUCTASE FLAVORUBREDOXIN"/>
    <property type="match status" value="1"/>
</dbReference>
<dbReference type="InterPro" id="IPR001279">
    <property type="entry name" value="Metallo-B-lactamas"/>
</dbReference>
<dbReference type="SMART" id="SM00849">
    <property type="entry name" value="Lactamase_B"/>
    <property type="match status" value="1"/>
</dbReference>
<gene>
    <name evidence="2" type="ORF">E1809_14520</name>
</gene>
<dbReference type="OrthoDB" id="7253658at2"/>
<sequence>MEEQLVETMSSDLPRSVANGVTWMSSCLPFHLADRVIHGHNSTYLVQGEHSSILVDTGNPSSWPIISRTLDELLDGNELTYVFPTHPELPHTGNLPRLVEKYPNIQVVGDIRDYHLFYPQIVPNLHARVPGDRIDLGGQEFMVVEALIRDLPNTQWGFVPEAGVLFTADGFCYMHRPELDDEDPVHLPGECGLTTSELQVPIAVENAAFFTGSALYWARFANDADAVYDRVLHLIDEIGVKSVAPTHGNFISNIRDVEPIIRAGHKRAYRYETAQS</sequence>
<dbReference type="RefSeq" id="WP_133204952.1">
    <property type="nucleotide sequence ID" value="NZ_SMRU01000016.1"/>
</dbReference>
<accession>A0A4R5KFU0</accession>
<name>A0A4R5KFU0_9MICC</name>
<evidence type="ECO:0000259" key="1">
    <source>
        <dbReference type="SMART" id="SM00849"/>
    </source>
</evidence>
<comment type="caution">
    <text evidence="2">The sequence shown here is derived from an EMBL/GenBank/DDBJ whole genome shotgun (WGS) entry which is preliminary data.</text>
</comment>
<reference evidence="2 3" key="1">
    <citation type="submission" date="2019-03" db="EMBL/GenBank/DDBJ databases">
        <title>Whole genome sequence of Arthrobacter sp JH1-1.</title>
        <authorList>
            <person name="Trinh H.N."/>
        </authorList>
    </citation>
    <scope>NUCLEOTIDE SEQUENCE [LARGE SCALE GENOMIC DNA]</scope>
    <source>
        <strain evidence="2 3">JH1-1</strain>
    </source>
</reference>
<protein>
    <submittedName>
        <fullName evidence="2">FprA family A-type flavoprotein</fullName>
    </submittedName>
</protein>
<dbReference type="EMBL" id="SMRU01000016">
    <property type="protein sequence ID" value="TDF94299.1"/>
    <property type="molecule type" value="Genomic_DNA"/>
</dbReference>
<proteinExistence type="predicted"/>
<dbReference type="SUPFAM" id="SSF56281">
    <property type="entry name" value="Metallo-hydrolase/oxidoreductase"/>
    <property type="match status" value="1"/>
</dbReference>
<dbReference type="PANTHER" id="PTHR43717">
    <property type="entry name" value="ANAEROBIC NITRIC OXIDE REDUCTASE FLAVORUBREDOXIN"/>
    <property type="match status" value="1"/>
</dbReference>
<organism evidence="2 3">
    <name type="scientific">Arthrobacter terricola</name>
    <dbReference type="NCBI Taxonomy" id="2547396"/>
    <lineage>
        <taxon>Bacteria</taxon>
        <taxon>Bacillati</taxon>
        <taxon>Actinomycetota</taxon>
        <taxon>Actinomycetes</taxon>
        <taxon>Micrococcales</taxon>
        <taxon>Micrococcaceae</taxon>
        <taxon>Arthrobacter</taxon>
    </lineage>
</organism>
<dbReference type="AlphaFoldDB" id="A0A4R5KFU0"/>
<feature type="domain" description="Metallo-beta-lactamase" evidence="1">
    <location>
        <begin position="40"/>
        <end position="213"/>
    </location>
</feature>
<dbReference type="InterPro" id="IPR036866">
    <property type="entry name" value="RibonucZ/Hydroxyglut_hydro"/>
</dbReference>
<keyword evidence="3" id="KW-1185">Reference proteome</keyword>
<dbReference type="Proteomes" id="UP000295511">
    <property type="component" value="Unassembled WGS sequence"/>
</dbReference>
<dbReference type="Pfam" id="PF00753">
    <property type="entry name" value="Lactamase_B"/>
    <property type="match status" value="1"/>
</dbReference>